<gene>
    <name evidence="1" type="ORF">MILVUS5_LOCUS17065</name>
</gene>
<keyword evidence="2" id="KW-1185">Reference proteome</keyword>
<protein>
    <submittedName>
        <fullName evidence="1">Uncharacterized protein</fullName>
    </submittedName>
</protein>
<dbReference type="EMBL" id="CASHSV030000109">
    <property type="protein sequence ID" value="CAJ2648795.1"/>
    <property type="molecule type" value="Genomic_DNA"/>
</dbReference>
<proteinExistence type="predicted"/>
<accession>A0ACB0JUN6</accession>
<evidence type="ECO:0000313" key="2">
    <source>
        <dbReference type="Proteomes" id="UP001177021"/>
    </source>
</evidence>
<organism evidence="1 2">
    <name type="scientific">Trifolium pratense</name>
    <name type="common">Red clover</name>
    <dbReference type="NCBI Taxonomy" id="57577"/>
    <lineage>
        <taxon>Eukaryota</taxon>
        <taxon>Viridiplantae</taxon>
        <taxon>Streptophyta</taxon>
        <taxon>Embryophyta</taxon>
        <taxon>Tracheophyta</taxon>
        <taxon>Spermatophyta</taxon>
        <taxon>Magnoliopsida</taxon>
        <taxon>eudicotyledons</taxon>
        <taxon>Gunneridae</taxon>
        <taxon>Pentapetalae</taxon>
        <taxon>rosids</taxon>
        <taxon>fabids</taxon>
        <taxon>Fabales</taxon>
        <taxon>Fabaceae</taxon>
        <taxon>Papilionoideae</taxon>
        <taxon>50 kb inversion clade</taxon>
        <taxon>NPAAA clade</taxon>
        <taxon>Hologalegina</taxon>
        <taxon>IRL clade</taxon>
        <taxon>Trifolieae</taxon>
        <taxon>Trifolium</taxon>
    </lineage>
</organism>
<reference evidence="1" key="1">
    <citation type="submission" date="2023-10" db="EMBL/GenBank/DDBJ databases">
        <authorList>
            <person name="Rodriguez Cubillos JULIANA M."/>
            <person name="De Vega J."/>
        </authorList>
    </citation>
    <scope>NUCLEOTIDE SEQUENCE</scope>
</reference>
<name>A0ACB0JUN6_TRIPR</name>
<evidence type="ECO:0000313" key="1">
    <source>
        <dbReference type="EMBL" id="CAJ2648795.1"/>
    </source>
</evidence>
<comment type="caution">
    <text evidence="1">The sequence shown here is derived from an EMBL/GenBank/DDBJ whole genome shotgun (WGS) entry which is preliminary data.</text>
</comment>
<dbReference type="Proteomes" id="UP001177021">
    <property type="component" value="Unassembled WGS sequence"/>
</dbReference>
<sequence>MSPEYAMDGNFSVNSDVFTYGVLAWTQWREGTALVVDSSIGESYTPSEVLRCIHVGLLCVQERAEDRPTMPSVLLMLSSETALMPEPRSPGFSLRGRSKNPPETDSSSSKQDETWSVNQVTVTLLDVK</sequence>